<protein>
    <submittedName>
        <fullName evidence="2">Uncharacterized protein</fullName>
    </submittedName>
</protein>
<dbReference type="EMBL" id="AZLV01001068">
    <property type="protein sequence ID" value="ETJ01620.1"/>
    <property type="molecule type" value="Genomic_DNA"/>
</dbReference>
<dbReference type="Proteomes" id="UP000018852">
    <property type="component" value="Unassembled WGS sequence"/>
</dbReference>
<sequence length="213" mass="21792">MVPLVDPLAHGRQVASRAGLVAQRPEDDGGVVLVPLDHAAGTVEQGLAPGRLVSRIALPADGLEAVGLQVALVHDPQADLVSQVQQARVRGVVRGADGIDVVGLHQSQIRPAPLLVEDASAACPHLVAVDPGQNEPLSVDAHLAVDHLDAAEARTQSDGLAGGTDIQLVQARDLGAPGLDGARLQDRQPRTRQGGAHPELGQDDLGGEGRGGA</sequence>
<gene>
    <name evidence="2" type="ORF">Q605_AUC01068G0003</name>
</gene>
<evidence type="ECO:0000313" key="3">
    <source>
        <dbReference type="Proteomes" id="UP000018852"/>
    </source>
</evidence>
<evidence type="ECO:0000313" key="2">
    <source>
        <dbReference type="EMBL" id="ETJ01620.1"/>
    </source>
</evidence>
<reference evidence="2 3" key="1">
    <citation type="submission" date="2013-12" db="EMBL/GenBank/DDBJ databases">
        <title>A Varibaculum cambriense genome reconstructed from a premature infant gut community with otherwise low bacterial novelty that shifts toward anaerobic metabolism during the third week of life.</title>
        <authorList>
            <person name="Brown C.T."/>
            <person name="Sharon I."/>
            <person name="Thomas B.C."/>
            <person name="Castelle C.J."/>
            <person name="Morowitz M.J."/>
            <person name="Banfield J.F."/>
        </authorList>
    </citation>
    <scope>NUCLEOTIDE SEQUENCE [LARGE SCALE GENOMIC DNA]</scope>
    <source>
        <strain evidence="3">DORA_12</strain>
    </source>
</reference>
<accession>W1V9S1</accession>
<comment type="caution">
    <text evidence="2">The sequence shown here is derived from an EMBL/GenBank/DDBJ whole genome shotgun (WGS) entry which is preliminary data.</text>
</comment>
<dbReference type="AlphaFoldDB" id="W1V9S1"/>
<name>W1V9S1_9ACTO</name>
<organism evidence="2 3">
    <name type="scientific">Actinomyces urogenitalis DORA_12</name>
    <dbReference type="NCBI Taxonomy" id="1403939"/>
    <lineage>
        <taxon>Bacteria</taxon>
        <taxon>Bacillati</taxon>
        <taxon>Actinomycetota</taxon>
        <taxon>Actinomycetes</taxon>
        <taxon>Actinomycetales</taxon>
        <taxon>Actinomycetaceae</taxon>
        <taxon>Actinomyces</taxon>
    </lineage>
</organism>
<feature type="region of interest" description="Disordered" evidence="1">
    <location>
        <begin position="177"/>
        <end position="213"/>
    </location>
</feature>
<evidence type="ECO:0000256" key="1">
    <source>
        <dbReference type="SAM" id="MobiDB-lite"/>
    </source>
</evidence>
<proteinExistence type="predicted"/>